<evidence type="ECO:0000256" key="3">
    <source>
        <dbReference type="ARBA" id="ARBA00023027"/>
    </source>
</evidence>
<dbReference type="InterPro" id="IPR036291">
    <property type="entry name" value="NAD(P)-bd_dom_sf"/>
</dbReference>
<dbReference type="AlphaFoldDB" id="A0A9X2LNG1"/>
<dbReference type="PANTHER" id="PTHR43060">
    <property type="entry name" value="3-HYDROXYISOBUTYRATE DEHYDROGENASE-LIKE 1, MITOCHONDRIAL-RELATED"/>
    <property type="match status" value="1"/>
</dbReference>
<keyword evidence="3" id="KW-0520">NAD</keyword>
<sequence length="317" mass="31950">MPSPSPSSSLPRVAWIGLGIMGLPMASNLLKAGYEVTGHTLEPAGLERLAAVGGAPAASVAAAVRGADVVVTMLPASPEVEAVAYGEGGVLAHAARGTLFVDMSSVTPRTSVELAEAAARKGIRVLDAPVSGGEAGAVEGVLSIMAGGERADFERALPLFRALGTTVVLCGPHGAGQTVKAANQLIVAANIQACAEAVVFLEKSGVNLEAALDVLGGGLAGSAVLSRKRHNFLSRHYPPGFRIDLHHKDMGIVTDAARAVGAAVPVGALVASLVAAARAQGDGGLDHSALLRGVERLSGVERTHASEEPSGAGRARR</sequence>
<evidence type="ECO:0000313" key="7">
    <source>
        <dbReference type="EMBL" id="MCQ8775101.1"/>
    </source>
</evidence>
<accession>A0A9X2LNG1</accession>
<evidence type="ECO:0000256" key="4">
    <source>
        <dbReference type="PIRSR" id="PIRSR000103-1"/>
    </source>
</evidence>
<evidence type="ECO:0000313" key="8">
    <source>
        <dbReference type="Proteomes" id="UP001142374"/>
    </source>
</evidence>
<dbReference type="GO" id="GO:0050661">
    <property type="term" value="F:NADP binding"/>
    <property type="evidence" value="ECO:0007669"/>
    <property type="project" value="InterPro"/>
</dbReference>
<dbReference type="NCBIfam" id="TIGR01505">
    <property type="entry name" value="tartro_sem_red"/>
    <property type="match status" value="1"/>
</dbReference>
<dbReference type="InterPro" id="IPR029154">
    <property type="entry name" value="HIBADH-like_NADP-bd"/>
</dbReference>
<evidence type="ECO:0000256" key="1">
    <source>
        <dbReference type="ARBA" id="ARBA00009080"/>
    </source>
</evidence>
<feature type="domain" description="3-hydroxyisobutyrate dehydrogenase-like NAD-binding" evidence="6">
    <location>
        <begin position="174"/>
        <end position="292"/>
    </location>
</feature>
<proteinExistence type="inferred from homology"/>
<dbReference type="SUPFAM" id="SSF51735">
    <property type="entry name" value="NAD(P)-binding Rossmann-fold domains"/>
    <property type="match status" value="1"/>
</dbReference>
<keyword evidence="8" id="KW-1185">Reference proteome</keyword>
<dbReference type="SUPFAM" id="SSF48179">
    <property type="entry name" value="6-phosphogluconate dehydrogenase C-terminal domain-like"/>
    <property type="match status" value="1"/>
</dbReference>
<dbReference type="Pfam" id="PF14833">
    <property type="entry name" value="NAD_binding_11"/>
    <property type="match status" value="1"/>
</dbReference>
<protein>
    <submittedName>
        <fullName evidence="7">2-hydroxy-3-oxopropionate reductase</fullName>
        <ecNumber evidence="7">1.1.1.60</ecNumber>
    </submittedName>
</protein>
<reference evidence="7" key="1">
    <citation type="submission" date="2022-06" db="EMBL/GenBank/DDBJ databases">
        <title>WGS of actinobacteria.</title>
        <authorList>
            <person name="Thawai C."/>
        </authorList>
    </citation>
    <scope>NUCLEOTIDE SEQUENCE</scope>
    <source>
        <strain evidence="7">AA8</strain>
    </source>
</reference>
<gene>
    <name evidence="7" type="ORF">NQU55_35905</name>
</gene>
<dbReference type="InterPro" id="IPR008927">
    <property type="entry name" value="6-PGluconate_DH-like_C_sf"/>
</dbReference>
<dbReference type="EC" id="1.1.1.60" evidence="7"/>
<comment type="similarity">
    <text evidence="1">Belongs to the HIBADH-related family.</text>
</comment>
<evidence type="ECO:0000259" key="6">
    <source>
        <dbReference type="Pfam" id="PF14833"/>
    </source>
</evidence>
<evidence type="ECO:0000259" key="5">
    <source>
        <dbReference type="Pfam" id="PF03446"/>
    </source>
</evidence>
<dbReference type="EMBL" id="JANIID010000070">
    <property type="protein sequence ID" value="MCQ8775101.1"/>
    <property type="molecule type" value="Genomic_DNA"/>
</dbReference>
<keyword evidence="2 7" id="KW-0560">Oxidoreductase</keyword>
<dbReference type="Gene3D" id="3.40.50.720">
    <property type="entry name" value="NAD(P)-binding Rossmann-like Domain"/>
    <property type="match status" value="1"/>
</dbReference>
<feature type="domain" description="6-phosphogluconate dehydrogenase NADP-binding" evidence="5">
    <location>
        <begin position="13"/>
        <end position="171"/>
    </location>
</feature>
<feature type="active site" evidence="4">
    <location>
        <position position="180"/>
    </location>
</feature>
<dbReference type="InterPro" id="IPR013328">
    <property type="entry name" value="6PGD_dom2"/>
</dbReference>
<dbReference type="InterPro" id="IPR006115">
    <property type="entry name" value="6PGDH_NADP-bd"/>
</dbReference>
<dbReference type="GO" id="GO:0051287">
    <property type="term" value="F:NAD binding"/>
    <property type="evidence" value="ECO:0007669"/>
    <property type="project" value="InterPro"/>
</dbReference>
<dbReference type="InterPro" id="IPR006398">
    <property type="entry name" value="Tartro_sem_red"/>
</dbReference>
<dbReference type="GO" id="GO:0046487">
    <property type="term" value="P:glyoxylate metabolic process"/>
    <property type="evidence" value="ECO:0007669"/>
    <property type="project" value="InterPro"/>
</dbReference>
<dbReference type="Proteomes" id="UP001142374">
    <property type="component" value="Unassembled WGS sequence"/>
</dbReference>
<dbReference type="InterPro" id="IPR015815">
    <property type="entry name" value="HIBADH-related"/>
</dbReference>
<dbReference type="Pfam" id="PF03446">
    <property type="entry name" value="NAD_binding_2"/>
    <property type="match status" value="1"/>
</dbReference>
<dbReference type="PIRSF" id="PIRSF000103">
    <property type="entry name" value="HIBADH"/>
    <property type="match status" value="1"/>
</dbReference>
<name>A0A9X2LNG1_9ACTN</name>
<dbReference type="PANTHER" id="PTHR43060:SF15">
    <property type="entry name" value="3-HYDROXYISOBUTYRATE DEHYDROGENASE-LIKE 1, MITOCHONDRIAL-RELATED"/>
    <property type="match status" value="1"/>
</dbReference>
<dbReference type="Gene3D" id="1.10.1040.10">
    <property type="entry name" value="N-(1-d-carboxylethyl)-l-norvaline Dehydrogenase, domain 2"/>
    <property type="match status" value="1"/>
</dbReference>
<dbReference type="RefSeq" id="WP_256791855.1">
    <property type="nucleotide sequence ID" value="NZ_JAATER010000534.1"/>
</dbReference>
<comment type="caution">
    <text evidence="7">The sequence shown here is derived from an EMBL/GenBank/DDBJ whole genome shotgun (WGS) entry which is preliminary data.</text>
</comment>
<dbReference type="GO" id="GO:0008679">
    <property type="term" value="F:2-hydroxy-3-oxopropionate reductase activity"/>
    <property type="evidence" value="ECO:0007669"/>
    <property type="project" value="UniProtKB-EC"/>
</dbReference>
<evidence type="ECO:0000256" key="2">
    <source>
        <dbReference type="ARBA" id="ARBA00023002"/>
    </source>
</evidence>
<organism evidence="7 8">
    <name type="scientific">Streptomyces telluris</name>
    <dbReference type="NCBI Taxonomy" id="2720021"/>
    <lineage>
        <taxon>Bacteria</taxon>
        <taxon>Bacillati</taxon>
        <taxon>Actinomycetota</taxon>
        <taxon>Actinomycetes</taxon>
        <taxon>Kitasatosporales</taxon>
        <taxon>Streptomycetaceae</taxon>
        <taxon>Streptomyces</taxon>
    </lineage>
</organism>